<accession>G4R7J2</accession>
<reference evidence="1 2" key="1">
    <citation type="journal article" date="2012" name="J. Bacteriol.">
        <title>Complete genome sequence of Pelagibacterium halotolerans B2T.</title>
        <authorList>
            <person name="Huo Y.Y."/>
            <person name="Cheng H."/>
            <person name="Han X.F."/>
            <person name="Jiang X.W."/>
            <person name="Sun C."/>
            <person name="Zhang X.Q."/>
            <person name="Zhu X.F."/>
            <person name="Liu Y.F."/>
            <person name="Li P.F."/>
            <person name="Ni P.X."/>
            <person name="Wu M."/>
        </authorList>
    </citation>
    <scope>NUCLEOTIDE SEQUENCE [LARGE SCALE GENOMIC DNA]</scope>
    <source>
        <strain evidence="2">DSM 22347 / JCM 15775 / CGMCC 1.7692 / B2</strain>
    </source>
</reference>
<dbReference type="InterPro" id="IPR032710">
    <property type="entry name" value="NTF2-like_dom_sf"/>
</dbReference>
<sequence length="166" mass="18556">MDLYALNPFSGDPDRHAIWEMLVARDIEAFLACDWSMVEPDFAADRFMGIDGKASANPDDWRISFPTLESYRDSWLAGARDFAPRAEIETARAGVFGATELTDIEITADRALAHKKFNGKVAMKDGTFDILDWQSVYTLARIEGSWKLTGFIGYLPYRMGVSGTLS</sequence>
<gene>
    <name evidence="1" type="ordered locus">KKY_2284</name>
</gene>
<protein>
    <recommendedName>
        <fullName evidence="3">SnoaL-like domain-containing protein</fullName>
    </recommendedName>
</protein>
<dbReference type="STRING" id="1082931.KKY_2284"/>
<dbReference type="HOGENOM" id="CLU_135653_0_0_5"/>
<dbReference type="eggNOG" id="ENOG5030Z46">
    <property type="taxonomic scope" value="Bacteria"/>
</dbReference>
<dbReference type="RefSeq" id="WP_014131442.1">
    <property type="nucleotide sequence ID" value="NC_016078.1"/>
</dbReference>
<evidence type="ECO:0000313" key="2">
    <source>
        <dbReference type="Proteomes" id="UP000008850"/>
    </source>
</evidence>
<keyword evidence="2" id="KW-1185">Reference proteome</keyword>
<dbReference type="Proteomes" id="UP000008850">
    <property type="component" value="Chromosome"/>
</dbReference>
<proteinExistence type="predicted"/>
<name>G4R7J2_PELHB</name>
<dbReference type="AlphaFoldDB" id="G4R7J2"/>
<dbReference type="SUPFAM" id="SSF54427">
    <property type="entry name" value="NTF2-like"/>
    <property type="match status" value="1"/>
</dbReference>
<evidence type="ECO:0000313" key="1">
    <source>
        <dbReference type="EMBL" id="AEQ52293.1"/>
    </source>
</evidence>
<dbReference type="EMBL" id="CP003075">
    <property type="protein sequence ID" value="AEQ52293.1"/>
    <property type="molecule type" value="Genomic_DNA"/>
</dbReference>
<dbReference type="KEGG" id="phl:KKY_2284"/>
<evidence type="ECO:0008006" key="3">
    <source>
        <dbReference type="Google" id="ProtNLM"/>
    </source>
</evidence>
<organism evidence="1 2">
    <name type="scientific">Pelagibacterium halotolerans (strain DSM 22347 / JCM 15775 / CGMCC 1.7692 / B2)</name>
    <dbReference type="NCBI Taxonomy" id="1082931"/>
    <lineage>
        <taxon>Bacteria</taxon>
        <taxon>Pseudomonadati</taxon>
        <taxon>Pseudomonadota</taxon>
        <taxon>Alphaproteobacteria</taxon>
        <taxon>Hyphomicrobiales</taxon>
        <taxon>Devosiaceae</taxon>
        <taxon>Pelagibacterium</taxon>
    </lineage>
</organism>